<dbReference type="eggNOG" id="ENOG502ZBBY">
    <property type="taxonomic scope" value="Bacteria"/>
</dbReference>
<organism evidence="2 3">
    <name type="scientific">Opitutus terrae (strain DSM 11246 / JCM 15787 / PB90-1)</name>
    <dbReference type="NCBI Taxonomy" id="452637"/>
    <lineage>
        <taxon>Bacteria</taxon>
        <taxon>Pseudomonadati</taxon>
        <taxon>Verrucomicrobiota</taxon>
        <taxon>Opitutia</taxon>
        <taxon>Opitutales</taxon>
        <taxon>Opitutaceae</taxon>
        <taxon>Opitutus</taxon>
    </lineage>
</organism>
<dbReference type="Pfam" id="PF16286">
    <property type="entry name" value="DUF4932"/>
    <property type="match status" value="1"/>
</dbReference>
<reference evidence="2 3" key="1">
    <citation type="journal article" date="2011" name="J. Bacteriol.">
        <title>Genome sequence of the verrucomicrobium Opitutus terrae PB90-1, an abundant inhabitant of rice paddy soil ecosystems.</title>
        <authorList>
            <person name="van Passel M.W."/>
            <person name="Kant R."/>
            <person name="Palva A."/>
            <person name="Copeland A."/>
            <person name="Lucas S."/>
            <person name="Lapidus A."/>
            <person name="Glavina del Rio T."/>
            <person name="Pitluck S."/>
            <person name="Goltsman E."/>
            <person name="Clum A."/>
            <person name="Sun H."/>
            <person name="Schmutz J."/>
            <person name="Larimer F.W."/>
            <person name="Land M.L."/>
            <person name="Hauser L."/>
            <person name="Kyrpides N."/>
            <person name="Mikhailova N."/>
            <person name="Richardson P.P."/>
            <person name="Janssen P.H."/>
            <person name="de Vos W.M."/>
            <person name="Smidt H."/>
        </authorList>
    </citation>
    <scope>NUCLEOTIDE SEQUENCE [LARGE SCALE GENOMIC DNA]</scope>
    <source>
        <strain evidence="3">DSM 11246 / JCM 15787 / PB90-1</strain>
    </source>
</reference>
<evidence type="ECO:0008006" key="4">
    <source>
        <dbReference type="Google" id="ProtNLM"/>
    </source>
</evidence>
<dbReference type="HOGENOM" id="CLU_767051_0_0_0"/>
<dbReference type="EMBL" id="CP001032">
    <property type="protein sequence ID" value="ACB75556.1"/>
    <property type="molecule type" value="Genomic_DNA"/>
</dbReference>
<dbReference type="Proteomes" id="UP000007013">
    <property type="component" value="Chromosome"/>
</dbReference>
<sequence>MKSSTWSLAGVVLAGFILATSSVAAESNDASARAVTNDPVERSEAGITVAIDPRVELVAVTQHLSGYAERSQRFKGRINDFDHPYLNALRQHFAGFKEHEAIKRLAALRVGGSDPMGIAVQLSDPNDVALQGALDREIVGSEPAEVDAYVAALRTFARDAAFMDFYTANAASRAAMVEDFKQSIDLHAIATETGRYCGAQPARYTIILAPLLGRTSFGPNVTTPDGTKVFYAILPASGVADGHLVFGNRNHLDEYLWHEFGHSFVNPLVDEHWRDLEKLSGLMNKIQPSRSLNYGREWKIWVSEHVVRAIAARIVRQQKGETAYAEQVARDQGRGFAYLGELCRSLETYEQNRDKFPSLSSYFPEIVAVFERLNETAAKPQAS</sequence>
<dbReference type="OrthoDB" id="6402335at2"/>
<evidence type="ECO:0000256" key="1">
    <source>
        <dbReference type="SAM" id="SignalP"/>
    </source>
</evidence>
<dbReference type="KEGG" id="ote:Oter_2274"/>
<proteinExistence type="predicted"/>
<name>B1ZPV3_OPITP</name>
<protein>
    <recommendedName>
        <fullName evidence="4">DUF4932 domain-containing protein</fullName>
    </recommendedName>
</protein>
<feature type="signal peptide" evidence="1">
    <location>
        <begin position="1"/>
        <end position="24"/>
    </location>
</feature>
<feature type="chain" id="PRO_5002774434" description="DUF4932 domain-containing protein" evidence="1">
    <location>
        <begin position="25"/>
        <end position="383"/>
    </location>
</feature>
<keyword evidence="3" id="KW-1185">Reference proteome</keyword>
<evidence type="ECO:0000313" key="2">
    <source>
        <dbReference type="EMBL" id="ACB75556.1"/>
    </source>
</evidence>
<accession>B1ZPV3</accession>
<dbReference type="RefSeq" id="WP_012375093.1">
    <property type="nucleotide sequence ID" value="NC_010571.1"/>
</dbReference>
<keyword evidence="1" id="KW-0732">Signal</keyword>
<evidence type="ECO:0000313" key="3">
    <source>
        <dbReference type="Proteomes" id="UP000007013"/>
    </source>
</evidence>
<gene>
    <name evidence="2" type="ordered locus">Oter_2274</name>
</gene>
<dbReference type="InterPro" id="IPR032560">
    <property type="entry name" value="DUF4932"/>
</dbReference>
<dbReference type="AlphaFoldDB" id="B1ZPV3"/>